<reference evidence="1" key="1">
    <citation type="submission" date="2021-05" db="EMBL/GenBank/DDBJ databases">
        <authorList>
            <person name="Alioto T."/>
            <person name="Alioto T."/>
            <person name="Gomez Garrido J."/>
        </authorList>
    </citation>
    <scope>NUCLEOTIDE SEQUENCE</scope>
</reference>
<dbReference type="AlphaFoldDB" id="A0A8D8YYD1"/>
<sequence length="137" mass="16447">MSFFVQLPKVFCKAFPMLHKKRNGEKQIGTVQIAPKITHRLHHEKKRRKLVFESARPEIKFSLPRRNYMYVQGRQTHKFSLRGERTQYKHKTWANVQCMHVLTVPIENLFIKHFMLLQIKKVVCFGCKLQHRLMVAF</sequence>
<name>A0A8D8YYD1_9HEMI</name>
<dbReference type="EMBL" id="HBUF01401744">
    <property type="protein sequence ID" value="CAG6737079.1"/>
    <property type="molecule type" value="Transcribed_RNA"/>
</dbReference>
<evidence type="ECO:0000313" key="1">
    <source>
        <dbReference type="EMBL" id="CAG6737079.1"/>
    </source>
</evidence>
<protein>
    <submittedName>
        <fullName evidence="1">Uncharacterized protein</fullName>
    </submittedName>
</protein>
<organism evidence="1">
    <name type="scientific">Cacopsylla melanoneura</name>
    <dbReference type="NCBI Taxonomy" id="428564"/>
    <lineage>
        <taxon>Eukaryota</taxon>
        <taxon>Metazoa</taxon>
        <taxon>Ecdysozoa</taxon>
        <taxon>Arthropoda</taxon>
        <taxon>Hexapoda</taxon>
        <taxon>Insecta</taxon>
        <taxon>Pterygota</taxon>
        <taxon>Neoptera</taxon>
        <taxon>Paraneoptera</taxon>
        <taxon>Hemiptera</taxon>
        <taxon>Sternorrhyncha</taxon>
        <taxon>Psylloidea</taxon>
        <taxon>Psyllidae</taxon>
        <taxon>Psyllinae</taxon>
        <taxon>Cacopsylla</taxon>
    </lineage>
</organism>
<proteinExistence type="predicted"/>
<accession>A0A8D8YYD1</accession>